<feature type="transmembrane region" description="Helical" evidence="1">
    <location>
        <begin position="12"/>
        <end position="34"/>
    </location>
</feature>
<dbReference type="EMBL" id="AP022565">
    <property type="protein sequence ID" value="BBX27962.1"/>
    <property type="molecule type" value="Genomic_DNA"/>
</dbReference>
<evidence type="ECO:0000256" key="1">
    <source>
        <dbReference type="SAM" id="Phobius"/>
    </source>
</evidence>
<keyword evidence="1" id="KW-0472">Membrane</keyword>
<dbReference type="Proteomes" id="UP000466906">
    <property type="component" value="Chromosome"/>
</dbReference>
<dbReference type="KEGG" id="malv:MALV_30870"/>
<evidence type="ECO:0000313" key="3">
    <source>
        <dbReference type="Proteomes" id="UP000466906"/>
    </source>
</evidence>
<proteinExistence type="predicted"/>
<feature type="transmembrane region" description="Helical" evidence="1">
    <location>
        <begin position="40"/>
        <end position="68"/>
    </location>
</feature>
<sequence length="69" mass="7227">MFLGALTTAHPIFIDLLPVAWIVPAAIAALVSLIRPARPVALGFAAASLAWATAYLVFVVIVVTVSVIR</sequence>
<keyword evidence="1" id="KW-0812">Transmembrane</keyword>
<keyword evidence="1" id="KW-1133">Transmembrane helix</keyword>
<gene>
    <name evidence="2" type="ORF">MALV_30870</name>
</gene>
<dbReference type="AlphaFoldDB" id="A0A6N4UWZ8"/>
<protein>
    <submittedName>
        <fullName evidence="2">Uncharacterized protein</fullName>
    </submittedName>
</protein>
<keyword evidence="3" id="KW-1185">Reference proteome</keyword>
<name>A0A6N4UWZ8_9MYCO</name>
<organism evidence="2 3">
    <name type="scientific">Mycolicibacterium alvei</name>
    <dbReference type="NCBI Taxonomy" id="67081"/>
    <lineage>
        <taxon>Bacteria</taxon>
        <taxon>Bacillati</taxon>
        <taxon>Actinomycetota</taxon>
        <taxon>Actinomycetes</taxon>
        <taxon>Mycobacteriales</taxon>
        <taxon>Mycobacteriaceae</taxon>
        <taxon>Mycolicibacterium</taxon>
    </lineage>
</organism>
<accession>A0A6N4UWZ8</accession>
<reference evidence="2 3" key="1">
    <citation type="journal article" date="2019" name="Emerg. Microbes Infect.">
        <title>Comprehensive subspecies identification of 175 nontuberculous mycobacteria species based on 7547 genomic profiles.</title>
        <authorList>
            <person name="Matsumoto Y."/>
            <person name="Kinjo T."/>
            <person name="Motooka D."/>
            <person name="Nabeya D."/>
            <person name="Jung N."/>
            <person name="Uechi K."/>
            <person name="Horii T."/>
            <person name="Iida T."/>
            <person name="Fujita J."/>
            <person name="Nakamura S."/>
        </authorList>
    </citation>
    <scope>NUCLEOTIDE SEQUENCE [LARGE SCALE GENOMIC DNA]</scope>
    <source>
        <strain evidence="2 3">JCM 12272</strain>
    </source>
</reference>
<evidence type="ECO:0000313" key="2">
    <source>
        <dbReference type="EMBL" id="BBX27962.1"/>
    </source>
</evidence>